<comment type="similarity">
    <text evidence="7">Belongs to the transferase hexapeptide repeat family. LpxD subfamily.</text>
</comment>
<evidence type="ECO:0000256" key="6">
    <source>
        <dbReference type="ARBA" id="ARBA00023315"/>
    </source>
</evidence>
<comment type="subunit">
    <text evidence="7">Homotrimer.</text>
</comment>
<dbReference type="InterPro" id="IPR007691">
    <property type="entry name" value="LpxD"/>
</dbReference>
<evidence type="ECO:0000256" key="3">
    <source>
        <dbReference type="ARBA" id="ARBA00022679"/>
    </source>
</evidence>
<dbReference type="InterPro" id="IPR018357">
    <property type="entry name" value="Hexapep_transf_CS"/>
</dbReference>
<dbReference type="AlphaFoldDB" id="A0A8J6QQ91"/>
<feature type="domain" description="UDP-3-O-[3-hydroxymyristoyl] glucosamine N-acyltransferase non-repeat region" evidence="8">
    <location>
        <begin position="22"/>
        <end position="86"/>
    </location>
</feature>
<dbReference type="GO" id="GO:0016020">
    <property type="term" value="C:membrane"/>
    <property type="evidence" value="ECO:0007669"/>
    <property type="project" value="GOC"/>
</dbReference>
<comment type="catalytic activity">
    <reaction evidence="7">
        <text>a UDP-3-O-[(3R)-3-hydroxyacyl]-alpha-D-glucosamine + a (3R)-hydroxyacyl-[ACP] = a UDP-2-N,3-O-bis[(3R)-3-hydroxyacyl]-alpha-D-glucosamine + holo-[ACP] + H(+)</text>
        <dbReference type="Rhea" id="RHEA:53836"/>
        <dbReference type="Rhea" id="RHEA-COMP:9685"/>
        <dbReference type="Rhea" id="RHEA-COMP:9945"/>
        <dbReference type="ChEBI" id="CHEBI:15378"/>
        <dbReference type="ChEBI" id="CHEBI:64479"/>
        <dbReference type="ChEBI" id="CHEBI:78827"/>
        <dbReference type="ChEBI" id="CHEBI:137740"/>
        <dbReference type="ChEBI" id="CHEBI:137748"/>
        <dbReference type="EC" id="2.3.1.191"/>
    </reaction>
</comment>
<dbReference type="CDD" id="cd03352">
    <property type="entry name" value="LbH_LpxD"/>
    <property type="match status" value="1"/>
</dbReference>
<dbReference type="InterPro" id="IPR011004">
    <property type="entry name" value="Trimer_LpxA-like_sf"/>
</dbReference>
<dbReference type="EMBL" id="JACWUN010000010">
    <property type="protein sequence ID" value="MBD1401006.1"/>
    <property type="molecule type" value="Genomic_DNA"/>
</dbReference>
<comment type="pathway">
    <text evidence="7">Bacterial outer membrane biogenesis; LPS lipid A biosynthesis.</text>
</comment>
<evidence type="ECO:0000256" key="4">
    <source>
        <dbReference type="ARBA" id="ARBA00022737"/>
    </source>
</evidence>
<dbReference type="GO" id="GO:0103118">
    <property type="term" value="F:UDP-3-O-[(3R)-3-hydroxyacyl]-glucosamine N-acyltransferase activity"/>
    <property type="evidence" value="ECO:0007669"/>
    <property type="project" value="UniProtKB-EC"/>
</dbReference>
<keyword evidence="3 7" id="KW-0808">Transferase</keyword>
<dbReference type="HAMAP" id="MF_00523">
    <property type="entry name" value="LpxD"/>
    <property type="match status" value="1"/>
</dbReference>
<dbReference type="EC" id="2.3.1.191" evidence="7"/>
<dbReference type="Pfam" id="PF04613">
    <property type="entry name" value="LpxD"/>
    <property type="match status" value="1"/>
</dbReference>
<dbReference type="PROSITE" id="PS00101">
    <property type="entry name" value="HEXAPEP_TRANSFERASES"/>
    <property type="match status" value="1"/>
</dbReference>
<proteinExistence type="inferred from homology"/>
<dbReference type="NCBIfam" id="NF002060">
    <property type="entry name" value="PRK00892.1"/>
    <property type="match status" value="1"/>
</dbReference>
<dbReference type="PANTHER" id="PTHR43378:SF2">
    <property type="entry name" value="UDP-3-O-ACYLGLUCOSAMINE N-ACYLTRANSFERASE 1, MITOCHONDRIAL-RELATED"/>
    <property type="match status" value="1"/>
</dbReference>
<evidence type="ECO:0000313" key="9">
    <source>
        <dbReference type="EMBL" id="MBD1401006.1"/>
    </source>
</evidence>
<accession>A0A8J6QQ91</accession>
<keyword evidence="10" id="KW-1185">Reference proteome</keyword>
<protein>
    <recommendedName>
        <fullName evidence="7">UDP-3-O-acylglucosamine N-acyltransferase</fullName>
        <ecNumber evidence="7">2.3.1.191</ecNumber>
    </recommendedName>
</protein>
<evidence type="ECO:0000256" key="5">
    <source>
        <dbReference type="ARBA" id="ARBA00023098"/>
    </source>
</evidence>
<keyword evidence="6 7" id="KW-0012">Acyltransferase</keyword>
<sequence length="348" mass="36545">MMATLAELATLVQGEVRGDPTVQVERVASIDQATEGDITFVANPKYLARLKDCRASAVIVAPGVAVGDRDVLVAANPYLAFARVLAFLHGSSEQNPGVRPGAQVADSATIDSTATIYPGCVIGERVVVGPRSVVHPGVCLYADVVIGSDCLLHAQAIVREGCQLGDRVILQPGAVIGSDGFGFAPDGSGYFKIPQIGIVVLENDVEIGSNSCVDRATLGETRVRRGTKVDNLVQIGHNVDLGEDCIIVAQVGLAGSSRIGNHCTFGGQSAVAGHLKVGDHITIGARGGISGNLEAPHQVLSGVPLMPHKEWLRSAMTLPKLPEMRKNLQQLKKRVTELETLLKEDGCA</sequence>
<feature type="active site" description="Proton acceptor" evidence="7">
    <location>
        <position position="237"/>
    </location>
</feature>
<dbReference type="UniPathway" id="UPA00973"/>
<comment type="function">
    <text evidence="7">Catalyzes the N-acylation of UDP-3-O-acylglucosamine using 3-hydroxyacyl-ACP as the acyl donor. Is involved in the biosynthesis of lipid A, a phosphorylated glycolipid that anchors the lipopolysaccharide to the outer membrane of the cell.</text>
</comment>
<dbReference type="GO" id="GO:0009245">
    <property type="term" value="P:lipid A biosynthetic process"/>
    <property type="evidence" value="ECO:0007669"/>
    <property type="project" value="UniProtKB-UniRule"/>
</dbReference>
<keyword evidence="5 7" id="KW-0443">Lipid metabolism</keyword>
<dbReference type="NCBIfam" id="TIGR01853">
    <property type="entry name" value="lipid_A_lpxD"/>
    <property type="match status" value="1"/>
</dbReference>
<name>A0A8J6QQ91_9BACT</name>
<evidence type="ECO:0000256" key="1">
    <source>
        <dbReference type="ARBA" id="ARBA00022516"/>
    </source>
</evidence>
<dbReference type="RefSeq" id="WP_191156131.1">
    <property type="nucleotide sequence ID" value="NZ_JACWUN010000010.1"/>
</dbReference>
<evidence type="ECO:0000256" key="7">
    <source>
        <dbReference type="HAMAP-Rule" id="MF_00523"/>
    </source>
</evidence>
<keyword evidence="2 7" id="KW-0441">Lipid A biosynthesis</keyword>
<dbReference type="InterPro" id="IPR020573">
    <property type="entry name" value="UDP_GlcNAc_AcTrfase_non-rep"/>
</dbReference>
<comment type="caution">
    <text evidence="9">The sequence shown here is derived from an EMBL/GenBank/DDBJ whole genome shotgun (WGS) entry which is preliminary data.</text>
</comment>
<gene>
    <name evidence="7 9" type="primary">lpxD</name>
    <name evidence="9" type="ORF">ICT70_10005</name>
</gene>
<dbReference type="GO" id="GO:0016410">
    <property type="term" value="F:N-acyltransferase activity"/>
    <property type="evidence" value="ECO:0007669"/>
    <property type="project" value="InterPro"/>
</dbReference>
<dbReference type="Pfam" id="PF00132">
    <property type="entry name" value="Hexapep"/>
    <property type="match status" value="2"/>
</dbReference>
<evidence type="ECO:0000259" key="8">
    <source>
        <dbReference type="Pfam" id="PF04613"/>
    </source>
</evidence>
<dbReference type="Proteomes" id="UP000632828">
    <property type="component" value="Unassembled WGS sequence"/>
</dbReference>
<evidence type="ECO:0000313" key="10">
    <source>
        <dbReference type="Proteomes" id="UP000632828"/>
    </source>
</evidence>
<keyword evidence="4 7" id="KW-0677">Repeat</keyword>
<dbReference type="Gene3D" id="2.160.10.10">
    <property type="entry name" value="Hexapeptide repeat proteins"/>
    <property type="match status" value="1"/>
</dbReference>
<dbReference type="InterPro" id="IPR001451">
    <property type="entry name" value="Hexapep"/>
</dbReference>
<evidence type="ECO:0000256" key="2">
    <source>
        <dbReference type="ARBA" id="ARBA00022556"/>
    </source>
</evidence>
<dbReference type="PANTHER" id="PTHR43378">
    <property type="entry name" value="UDP-3-O-ACYLGLUCOSAMINE N-ACYLTRANSFERASE"/>
    <property type="match status" value="1"/>
</dbReference>
<organism evidence="9 10">
    <name type="scientific">Pelovirga terrestris</name>
    <dbReference type="NCBI Taxonomy" id="2771352"/>
    <lineage>
        <taxon>Bacteria</taxon>
        <taxon>Pseudomonadati</taxon>
        <taxon>Thermodesulfobacteriota</taxon>
        <taxon>Desulfuromonadia</taxon>
        <taxon>Geobacterales</taxon>
        <taxon>Geobacteraceae</taxon>
        <taxon>Pelovirga</taxon>
    </lineage>
</organism>
<keyword evidence="1 7" id="KW-0444">Lipid biosynthesis</keyword>
<dbReference type="Gene3D" id="3.40.1390.10">
    <property type="entry name" value="MurE/MurF, N-terminal domain"/>
    <property type="match status" value="1"/>
</dbReference>
<dbReference type="SUPFAM" id="SSF51161">
    <property type="entry name" value="Trimeric LpxA-like enzymes"/>
    <property type="match status" value="1"/>
</dbReference>
<reference evidence="9" key="1">
    <citation type="submission" date="2020-09" db="EMBL/GenBank/DDBJ databases">
        <title>Pelobacter alkaliphilus sp. nov., a novel anaerobic arsenate-reducing bacterium from terrestrial mud volcano.</title>
        <authorList>
            <person name="Khomyakova M.A."/>
            <person name="Merkel A.Y."/>
            <person name="Slobodkin A.I."/>
        </authorList>
    </citation>
    <scope>NUCLEOTIDE SEQUENCE</scope>
    <source>
        <strain evidence="9">M08fum</strain>
    </source>
</reference>